<sequence>MKNDKNNLTRRRALRSNLTEPERRLWNALRKKQLGVKFRRQHGIGQYIVDFYCAERRLVIEVDGESHFTHEGIAYDDVRDRFLESCGLKVLHFTNQQVMCELEGVLSRIFIEVNKA</sequence>
<dbReference type="EMBL" id="JAGSOY010000086">
    <property type="protein sequence ID" value="MBU2713540.1"/>
    <property type="molecule type" value="Genomic_DNA"/>
</dbReference>
<dbReference type="InterPro" id="IPR047216">
    <property type="entry name" value="Endonuclease_DUF559_bact"/>
</dbReference>
<protein>
    <submittedName>
        <fullName evidence="2">Endonuclease domain-containing protein</fullName>
    </submittedName>
</protein>
<evidence type="ECO:0000313" key="2">
    <source>
        <dbReference type="EMBL" id="MBU2713540.1"/>
    </source>
</evidence>
<dbReference type="Gene3D" id="3.40.960.10">
    <property type="entry name" value="VSR Endonuclease"/>
    <property type="match status" value="1"/>
</dbReference>
<reference evidence="2 3" key="1">
    <citation type="submission" date="2021-04" db="EMBL/GenBank/DDBJ databases">
        <authorList>
            <person name="Pira H."/>
            <person name="Risdian C."/>
            <person name="Wink J."/>
        </authorList>
    </citation>
    <scope>NUCLEOTIDE SEQUENCE [LARGE SCALE GENOMIC DNA]</scope>
    <source>
        <strain evidence="2 3">WH53</strain>
    </source>
</reference>
<keyword evidence="3" id="KW-1185">Reference proteome</keyword>
<keyword evidence="2" id="KW-0255">Endonuclease</keyword>
<organism evidence="2 3">
    <name type="scientific">Zooshikella harenae</name>
    <dbReference type="NCBI Taxonomy" id="2827238"/>
    <lineage>
        <taxon>Bacteria</taxon>
        <taxon>Pseudomonadati</taxon>
        <taxon>Pseudomonadota</taxon>
        <taxon>Gammaproteobacteria</taxon>
        <taxon>Oceanospirillales</taxon>
        <taxon>Zooshikellaceae</taxon>
        <taxon>Zooshikella</taxon>
    </lineage>
</organism>
<dbReference type="PANTHER" id="PTHR38590">
    <property type="entry name" value="BLL0828 PROTEIN"/>
    <property type="match status" value="1"/>
</dbReference>
<dbReference type="SUPFAM" id="SSF52980">
    <property type="entry name" value="Restriction endonuclease-like"/>
    <property type="match status" value="1"/>
</dbReference>
<dbReference type="Pfam" id="PF04480">
    <property type="entry name" value="DUF559"/>
    <property type="match status" value="1"/>
</dbReference>
<keyword evidence="2" id="KW-0540">Nuclease</keyword>
<dbReference type="InterPro" id="IPR007569">
    <property type="entry name" value="DUF559"/>
</dbReference>
<name>A0ABS5ZHY2_9GAMM</name>
<dbReference type="InterPro" id="IPR011335">
    <property type="entry name" value="Restrct_endonuc-II-like"/>
</dbReference>
<gene>
    <name evidence="2" type="ORF">KCG35_20995</name>
</gene>
<proteinExistence type="predicted"/>
<evidence type="ECO:0000259" key="1">
    <source>
        <dbReference type="Pfam" id="PF04480"/>
    </source>
</evidence>
<evidence type="ECO:0000313" key="3">
    <source>
        <dbReference type="Proteomes" id="UP000690515"/>
    </source>
</evidence>
<accession>A0ABS5ZHY2</accession>
<dbReference type="PANTHER" id="PTHR38590:SF1">
    <property type="entry name" value="BLL0828 PROTEIN"/>
    <property type="match status" value="1"/>
</dbReference>
<dbReference type="GO" id="GO:0004519">
    <property type="term" value="F:endonuclease activity"/>
    <property type="evidence" value="ECO:0007669"/>
    <property type="project" value="UniProtKB-KW"/>
</dbReference>
<keyword evidence="2" id="KW-0378">Hydrolase</keyword>
<dbReference type="CDD" id="cd01038">
    <property type="entry name" value="Endonuclease_DUF559"/>
    <property type="match status" value="1"/>
</dbReference>
<comment type="caution">
    <text evidence="2">The sequence shown here is derived from an EMBL/GenBank/DDBJ whole genome shotgun (WGS) entry which is preliminary data.</text>
</comment>
<dbReference type="RefSeq" id="WP_215821825.1">
    <property type="nucleotide sequence ID" value="NZ_JAGSOY010000086.1"/>
</dbReference>
<dbReference type="Proteomes" id="UP000690515">
    <property type="component" value="Unassembled WGS sequence"/>
</dbReference>
<feature type="domain" description="DUF559" evidence="1">
    <location>
        <begin position="8"/>
        <end position="113"/>
    </location>
</feature>